<sequence length="159" mass="18785">MFNLRREDVERHLFIISSAIIVVLLIVVSFYNYLIRLRETREARPPSKKLYVELMNGRLKEVKEETKRLGTSYESLIRKHKINAIALNQQIKELQEEVDKWKKQNIINRKRIISNSTPETEEESNSSTMVRFVANDLSENETTQFADRGQDNDNQFKNL</sequence>
<dbReference type="EnsemblMetazoa" id="GPPI023694-RA">
    <property type="protein sequence ID" value="GPPI023694-PA"/>
    <property type="gene ID" value="GPPI023694"/>
</dbReference>
<evidence type="ECO:0000256" key="1">
    <source>
        <dbReference type="SAM" id="Coils"/>
    </source>
</evidence>
<proteinExistence type="predicted"/>
<organism evidence="3 4">
    <name type="scientific">Glossina palpalis gambiensis</name>
    <dbReference type="NCBI Taxonomy" id="67801"/>
    <lineage>
        <taxon>Eukaryota</taxon>
        <taxon>Metazoa</taxon>
        <taxon>Ecdysozoa</taxon>
        <taxon>Arthropoda</taxon>
        <taxon>Hexapoda</taxon>
        <taxon>Insecta</taxon>
        <taxon>Pterygota</taxon>
        <taxon>Neoptera</taxon>
        <taxon>Endopterygota</taxon>
        <taxon>Diptera</taxon>
        <taxon>Brachycera</taxon>
        <taxon>Muscomorpha</taxon>
        <taxon>Hippoboscoidea</taxon>
        <taxon>Glossinidae</taxon>
        <taxon>Glossina</taxon>
    </lineage>
</organism>
<protein>
    <submittedName>
        <fullName evidence="3">Uncharacterized protein</fullName>
    </submittedName>
</protein>
<dbReference type="AlphaFoldDB" id="A0A1B0BA59"/>
<dbReference type="Proteomes" id="UP000092460">
    <property type="component" value="Unassembled WGS sequence"/>
</dbReference>
<name>A0A1B0BA59_9MUSC</name>
<feature type="coiled-coil region" evidence="1">
    <location>
        <begin position="77"/>
        <end position="111"/>
    </location>
</feature>
<evidence type="ECO:0000313" key="4">
    <source>
        <dbReference type="Proteomes" id="UP000092460"/>
    </source>
</evidence>
<feature type="transmembrane region" description="Helical" evidence="2">
    <location>
        <begin position="12"/>
        <end position="34"/>
    </location>
</feature>
<dbReference type="EMBL" id="JXJN01010835">
    <property type="status" value="NOT_ANNOTATED_CDS"/>
    <property type="molecule type" value="Genomic_DNA"/>
</dbReference>
<reference evidence="3" key="2">
    <citation type="submission" date="2020-05" db="UniProtKB">
        <authorList>
            <consortium name="EnsemblMetazoa"/>
        </authorList>
    </citation>
    <scope>IDENTIFICATION</scope>
    <source>
        <strain evidence="3">IAEA</strain>
    </source>
</reference>
<keyword evidence="4" id="KW-1185">Reference proteome</keyword>
<dbReference type="VEuPathDB" id="VectorBase:GPPI023694"/>
<evidence type="ECO:0000313" key="3">
    <source>
        <dbReference type="EnsemblMetazoa" id="GPPI023694-PA"/>
    </source>
</evidence>
<keyword evidence="2" id="KW-1133">Transmembrane helix</keyword>
<evidence type="ECO:0000256" key="2">
    <source>
        <dbReference type="SAM" id="Phobius"/>
    </source>
</evidence>
<keyword evidence="2" id="KW-0472">Membrane</keyword>
<keyword evidence="2" id="KW-0812">Transmembrane</keyword>
<keyword evidence="1" id="KW-0175">Coiled coil</keyword>
<reference evidence="4" key="1">
    <citation type="submission" date="2015-01" db="EMBL/GenBank/DDBJ databases">
        <authorList>
            <person name="Aksoy S."/>
            <person name="Warren W."/>
            <person name="Wilson R.K."/>
        </authorList>
    </citation>
    <scope>NUCLEOTIDE SEQUENCE [LARGE SCALE GENOMIC DNA]</scope>
    <source>
        <strain evidence="4">IAEA</strain>
    </source>
</reference>
<accession>A0A1B0BA59</accession>